<dbReference type="FunFam" id="1.10.10.10:FF:000516">
    <property type="entry name" value="ets DNA-binding protein pokkuri"/>
    <property type="match status" value="1"/>
</dbReference>
<evidence type="ECO:0000259" key="6">
    <source>
        <dbReference type="PROSITE" id="PS51433"/>
    </source>
</evidence>
<dbReference type="Proteomes" id="UP001372834">
    <property type="component" value="Unassembled WGS sequence"/>
</dbReference>
<evidence type="ECO:0000313" key="7">
    <source>
        <dbReference type="EMBL" id="KAK6626280.1"/>
    </source>
</evidence>
<feature type="compositionally biased region" description="Basic and acidic residues" evidence="4">
    <location>
        <begin position="496"/>
        <end position="510"/>
    </location>
</feature>
<feature type="compositionally biased region" description="Pro residues" evidence="4">
    <location>
        <begin position="277"/>
        <end position="287"/>
    </location>
</feature>
<feature type="domain" description="PNT" evidence="6">
    <location>
        <begin position="91"/>
        <end position="175"/>
    </location>
</feature>
<keyword evidence="2 3" id="KW-0238">DNA-binding</keyword>
<dbReference type="InterPro" id="IPR003118">
    <property type="entry name" value="Pointed_dom"/>
</dbReference>
<dbReference type="InterPro" id="IPR046328">
    <property type="entry name" value="ETS_fam"/>
</dbReference>
<dbReference type="FunFam" id="1.10.150.50:FF:000061">
    <property type="entry name" value="Ets DNA-binding protein pokkuri"/>
    <property type="match status" value="1"/>
</dbReference>
<dbReference type="InterPro" id="IPR000418">
    <property type="entry name" value="Ets_dom"/>
</dbReference>
<dbReference type="InterPro" id="IPR013761">
    <property type="entry name" value="SAM/pointed_sf"/>
</dbReference>
<evidence type="ECO:0000256" key="1">
    <source>
        <dbReference type="ARBA" id="ARBA00005562"/>
    </source>
</evidence>
<dbReference type="PROSITE" id="PS00346">
    <property type="entry name" value="ETS_DOMAIN_2"/>
    <property type="match status" value="1"/>
</dbReference>
<evidence type="ECO:0000256" key="2">
    <source>
        <dbReference type="ARBA" id="ARBA00023125"/>
    </source>
</evidence>
<dbReference type="PROSITE" id="PS50061">
    <property type="entry name" value="ETS_DOMAIN_3"/>
    <property type="match status" value="1"/>
</dbReference>
<comment type="caution">
    <text evidence="7">The sequence shown here is derived from an EMBL/GenBank/DDBJ whole genome shotgun (WGS) entry which is preliminary data.</text>
</comment>
<feature type="compositionally biased region" description="Polar residues" evidence="4">
    <location>
        <begin position="222"/>
        <end position="238"/>
    </location>
</feature>
<reference evidence="7 8" key="1">
    <citation type="submission" date="2023-10" db="EMBL/GenBank/DDBJ databases">
        <title>Genomes of two closely related lineages of the louse Polyplax serrata with different host specificities.</title>
        <authorList>
            <person name="Martinu J."/>
            <person name="Tarabai H."/>
            <person name="Stefka J."/>
            <person name="Hypsa V."/>
        </authorList>
    </citation>
    <scope>NUCLEOTIDE SEQUENCE [LARGE SCALE GENOMIC DNA]</scope>
    <source>
        <strain evidence="7">HR10_N</strain>
    </source>
</reference>
<protein>
    <recommendedName>
        <fullName evidence="9">Ets DNA-binding protein pokkuri</fullName>
    </recommendedName>
</protein>
<dbReference type="InterPro" id="IPR036390">
    <property type="entry name" value="WH_DNA-bd_sf"/>
</dbReference>
<dbReference type="PROSITE" id="PS51433">
    <property type="entry name" value="PNT"/>
    <property type="match status" value="1"/>
</dbReference>
<feature type="compositionally biased region" description="Basic and acidic residues" evidence="4">
    <location>
        <begin position="526"/>
        <end position="535"/>
    </location>
</feature>
<evidence type="ECO:0000256" key="4">
    <source>
        <dbReference type="SAM" id="MobiDB-lite"/>
    </source>
</evidence>
<dbReference type="EMBL" id="JAWJWE010000037">
    <property type="protein sequence ID" value="KAK6626280.1"/>
    <property type="molecule type" value="Genomic_DNA"/>
</dbReference>
<dbReference type="Gene3D" id="1.10.10.10">
    <property type="entry name" value="Winged helix-like DNA-binding domain superfamily/Winged helix DNA-binding domain"/>
    <property type="match status" value="1"/>
</dbReference>
<evidence type="ECO:0000313" key="8">
    <source>
        <dbReference type="Proteomes" id="UP001372834"/>
    </source>
</evidence>
<accession>A0AAN8PLM4</accession>
<dbReference type="PANTHER" id="PTHR11849">
    <property type="entry name" value="ETS"/>
    <property type="match status" value="1"/>
</dbReference>
<feature type="compositionally biased region" description="Low complexity" evidence="4">
    <location>
        <begin position="428"/>
        <end position="440"/>
    </location>
</feature>
<sequence>MWGISHLGCVRPCWPGSVSKRPGGHFLGLVADDHPARNLFLRTWVLDPMKDVPMIQLPPAAGMDRLPLPMSFNASDLLLRYPLGFPSPSNQGYLSDFKLHLPASLATDPRLWSREDVVYFLRWCETEFDLPHFDIDLFQMNGKALCFLTKSDLNERCSWSGRVLHNVLQLLIRETNTVQRCLPSSPGATPSRHPTYPFGPLPYGGWSLSDLYAQNAAHLMNTNPVTLSPAPSTDSQSRSPEHSSTDNQASSGFESGGSTGSHQSDSEEENFTDASPPAAPPPGPPTSPGLNHKSGVPSHRQQQPTQHFFPPGPNDVSHEPNTNGRLLWDFLQQLLNDPAQRYTNFIAWKNHETGVFKIVDPAGLAKLWGIQKNHLSMNYDKMSRALRYYYRVNILRKVQGERHCYQFLRNPSELKSIKNISLLRQQISMQQQQQQQSQTVLPPPPQTPTPLSTHSSITITPIKKEPMKDDAGIDDGMSDGDGPTDLSTRFTQSPSPHKDDSLEKPTDLSRNRKGNKNSRRRRRRERTNWERDRQQETAGCGWAEDTLEGELTTL</sequence>
<keyword evidence="3" id="KW-0539">Nucleus</keyword>
<comment type="subcellular location">
    <subcellularLocation>
        <location evidence="3">Nucleus</location>
    </subcellularLocation>
</comment>
<gene>
    <name evidence="7" type="ORF">RUM43_006587</name>
</gene>
<dbReference type="Gene3D" id="1.10.150.50">
    <property type="entry name" value="Transcription Factor, Ets-1"/>
    <property type="match status" value="1"/>
</dbReference>
<organism evidence="7 8">
    <name type="scientific">Polyplax serrata</name>
    <name type="common">Common mouse louse</name>
    <dbReference type="NCBI Taxonomy" id="468196"/>
    <lineage>
        <taxon>Eukaryota</taxon>
        <taxon>Metazoa</taxon>
        <taxon>Ecdysozoa</taxon>
        <taxon>Arthropoda</taxon>
        <taxon>Hexapoda</taxon>
        <taxon>Insecta</taxon>
        <taxon>Pterygota</taxon>
        <taxon>Neoptera</taxon>
        <taxon>Paraneoptera</taxon>
        <taxon>Psocodea</taxon>
        <taxon>Troctomorpha</taxon>
        <taxon>Phthiraptera</taxon>
        <taxon>Anoplura</taxon>
        <taxon>Polyplacidae</taxon>
        <taxon>Polyplax</taxon>
    </lineage>
</organism>
<feature type="region of interest" description="Disordered" evidence="4">
    <location>
        <begin position="222"/>
        <end position="321"/>
    </location>
</feature>
<feature type="compositionally biased region" description="Polar residues" evidence="4">
    <location>
        <begin position="485"/>
        <end position="495"/>
    </location>
</feature>
<evidence type="ECO:0000256" key="3">
    <source>
        <dbReference type="RuleBase" id="RU004019"/>
    </source>
</evidence>
<evidence type="ECO:0000259" key="5">
    <source>
        <dbReference type="PROSITE" id="PS50061"/>
    </source>
</evidence>
<dbReference type="GO" id="GO:0005634">
    <property type="term" value="C:nucleus"/>
    <property type="evidence" value="ECO:0007669"/>
    <property type="project" value="UniProtKB-SubCell"/>
</dbReference>
<dbReference type="SUPFAM" id="SSF46785">
    <property type="entry name" value="Winged helix' DNA-binding domain"/>
    <property type="match status" value="1"/>
</dbReference>
<name>A0AAN8PLM4_POLSC</name>
<dbReference type="SMART" id="SM00251">
    <property type="entry name" value="SAM_PNT"/>
    <property type="match status" value="1"/>
</dbReference>
<dbReference type="SUPFAM" id="SSF47769">
    <property type="entry name" value="SAM/Pointed domain"/>
    <property type="match status" value="1"/>
</dbReference>
<feature type="domain" description="ETS" evidence="5">
    <location>
        <begin position="325"/>
        <end position="408"/>
    </location>
</feature>
<feature type="compositionally biased region" description="Basic residues" evidence="4">
    <location>
        <begin position="511"/>
        <end position="525"/>
    </location>
</feature>
<dbReference type="SMART" id="SM00413">
    <property type="entry name" value="ETS"/>
    <property type="match status" value="1"/>
</dbReference>
<dbReference type="GO" id="GO:0000981">
    <property type="term" value="F:DNA-binding transcription factor activity, RNA polymerase II-specific"/>
    <property type="evidence" value="ECO:0007669"/>
    <property type="project" value="TreeGrafter"/>
</dbReference>
<feature type="compositionally biased region" description="Basic and acidic residues" evidence="4">
    <location>
        <begin position="462"/>
        <end position="471"/>
    </location>
</feature>
<feature type="region of interest" description="Disordered" evidence="4">
    <location>
        <begin position="428"/>
        <end position="554"/>
    </location>
</feature>
<comment type="similarity">
    <text evidence="1 3">Belongs to the ETS family.</text>
</comment>
<dbReference type="GO" id="GO:0030154">
    <property type="term" value="P:cell differentiation"/>
    <property type="evidence" value="ECO:0007669"/>
    <property type="project" value="TreeGrafter"/>
</dbReference>
<dbReference type="PRINTS" id="PR00454">
    <property type="entry name" value="ETSDOMAIN"/>
</dbReference>
<dbReference type="PROSITE" id="PS00345">
    <property type="entry name" value="ETS_DOMAIN_1"/>
    <property type="match status" value="1"/>
</dbReference>
<dbReference type="AlphaFoldDB" id="A0AAN8PLM4"/>
<dbReference type="Pfam" id="PF00178">
    <property type="entry name" value="Ets"/>
    <property type="match status" value="1"/>
</dbReference>
<dbReference type="GO" id="GO:0043565">
    <property type="term" value="F:sequence-specific DNA binding"/>
    <property type="evidence" value="ECO:0007669"/>
    <property type="project" value="InterPro"/>
</dbReference>
<evidence type="ECO:0008006" key="9">
    <source>
        <dbReference type="Google" id="ProtNLM"/>
    </source>
</evidence>
<dbReference type="PANTHER" id="PTHR11849:SF201">
    <property type="entry name" value="ETS DNA-BINDING PROTEIN POKKURI"/>
    <property type="match status" value="1"/>
</dbReference>
<dbReference type="InterPro" id="IPR036388">
    <property type="entry name" value="WH-like_DNA-bd_sf"/>
</dbReference>
<dbReference type="Pfam" id="PF02198">
    <property type="entry name" value="SAM_PNT"/>
    <property type="match status" value="1"/>
</dbReference>
<proteinExistence type="inferred from homology"/>